<dbReference type="InterPro" id="IPR003593">
    <property type="entry name" value="AAA+_ATPase"/>
</dbReference>
<dbReference type="EMBL" id="QMPZ01000060">
    <property type="protein sequence ID" value="RLE09148.1"/>
    <property type="molecule type" value="Genomic_DNA"/>
</dbReference>
<dbReference type="SUPFAM" id="SSF52540">
    <property type="entry name" value="P-loop containing nucleoside triphosphate hydrolases"/>
    <property type="match status" value="1"/>
</dbReference>
<dbReference type="Pfam" id="PF00005">
    <property type="entry name" value="ABC_tran"/>
    <property type="match status" value="1"/>
</dbReference>
<gene>
    <name evidence="4" type="ORF">DRJ00_04955</name>
</gene>
<dbReference type="Proteomes" id="UP000279422">
    <property type="component" value="Unassembled WGS sequence"/>
</dbReference>
<evidence type="ECO:0000256" key="1">
    <source>
        <dbReference type="ARBA" id="ARBA00022741"/>
    </source>
</evidence>
<dbReference type="InterPro" id="IPR003439">
    <property type="entry name" value="ABC_transporter-like_ATP-bd"/>
</dbReference>
<dbReference type="InterPro" id="IPR027417">
    <property type="entry name" value="P-loop_NTPase"/>
</dbReference>
<evidence type="ECO:0000313" key="4">
    <source>
        <dbReference type="EMBL" id="RLE09148.1"/>
    </source>
</evidence>
<sequence>MYFLKMENIHKFYGSVHALKGVNFEVAMNEIVGLVGDNGAGKSTLVGIIAGSIPKTSGKIFVKGKEVEIPSVKAARDLGIEMVYQDQAVVETMSVAKNIFLGRELLKPGLLKLLDMKTMRKEAERITKSLGLNIASPDQEIRFCSGGERQGVAISRAMYFKAELVILDEPTAALSIAGVQKVLEFIRQLKASGTSVIFISHNLYHVYPLADRIVVFSKGEKVADMRKGETSIEELEHIQISGKRISS</sequence>
<dbReference type="InterPro" id="IPR050107">
    <property type="entry name" value="ABC_carbohydrate_import_ATPase"/>
</dbReference>
<dbReference type="PANTHER" id="PTHR43790:SF8">
    <property type="entry name" value="SUGAR ABC TRANSPORTER ATP-BINDING PROTEIN"/>
    <property type="match status" value="1"/>
</dbReference>
<dbReference type="AlphaFoldDB" id="A0A497E4I5"/>
<dbReference type="CDD" id="cd03216">
    <property type="entry name" value="ABC_Carb_Monos_I"/>
    <property type="match status" value="1"/>
</dbReference>
<organism evidence="4 5">
    <name type="scientific">Aerophobetes bacterium</name>
    <dbReference type="NCBI Taxonomy" id="2030807"/>
    <lineage>
        <taxon>Bacteria</taxon>
        <taxon>Candidatus Aerophobota</taxon>
    </lineage>
</organism>
<accession>A0A497E4I5</accession>
<proteinExistence type="predicted"/>
<evidence type="ECO:0000313" key="5">
    <source>
        <dbReference type="Proteomes" id="UP000279422"/>
    </source>
</evidence>
<dbReference type="Gene3D" id="3.40.50.300">
    <property type="entry name" value="P-loop containing nucleotide triphosphate hydrolases"/>
    <property type="match status" value="1"/>
</dbReference>
<comment type="caution">
    <text evidence="4">The sequence shown here is derived from an EMBL/GenBank/DDBJ whole genome shotgun (WGS) entry which is preliminary data.</text>
</comment>
<keyword evidence="1" id="KW-0547">Nucleotide-binding</keyword>
<protein>
    <submittedName>
        <fullName evidence="4">Sugar ABC transporter ATP-binding protein</fullName>
    </submittedName>
</protein>
<dbReference type="PANTHER" id="PTHR43790">
    <property type="entry name" value="CARBOHYDRATE TRANSPORT ATP-BINDING PROTEIN MG119-RELATED"/>
    <property type="match status" value="1"/>
</dbReference>
<feature type="domain" description="ABC transporter" evidence="3">
    <location>
        <begin position="4"/>
        <end position="243"/>
    </location>
</feature>
<reference evidence="4 5" key="1">
    <citation type="submission" date="2018-06" db="EMBL/GenBank/DDBJ databases">
        <title>Extensive metabolic versatility and redundancy in microbially diverse, dynamic hydrothermal sediments.</title>
        <authorList>
            <person name="Dombrowski N."/>
            <person name="Teske A."/>
            <person name="Baker B.J."/>
        </authorList>
    </citation>
    <scope>NUCLEOTIDE SEQUENCE [LARGE SCALE GENOMIC DNA]</scope>
    <source>
        <strain evidence="4">B47_G16</strain>
    </source>
</reference>
<name>A0A497E4I5_UNCAE</name>
<dbReference type="PROSITE" id="PS50893">
    <property type="entry name" value="ABC_TRANSPORTER_2"/>
    <property type="match status" value="1"/>
</dbReference>
<keyword evidence="2 4" id="KW-0067">ATP-binding</keyword>
<evidence type="ECO:0000256" key="2">
    <source>
        <dbReference type="ARBA" id="ARBA00022840"/>
    </source>
</evidence>
<evidence type="ECO:0000259" key="3">
    <source>
        <dbReference type="PROSITE" id="PS50893"/>
    </source>
</evidence>
<dbReference type="GO" id="GO:0016887">
    <property type="term" value="F:ATP hydrolysis activity"/>
    <property type="evidence" value="ECO:0007669"/>
    <property type="project" value="InterPro"/>
</dbReference>
<dbReference type="GO" id="GO:0005524">
    <property type="term" value="F:ATP binding"/>
    <property type="evidence" value="ECO:0007669"/>
    <property type="project" value="UniProtKB-KW"/>
</dbReference>
<dbReference type="SMART" id="SM00382">
    <property type="entry name" value="AAA"/>
    <property type="match status" value="1"/>
</dbReference>